<proteinExistence type="predicted"/>
<dbReference type="Proteomes" id="UP000189580">
    <property type="component" value="Chromosome b"/>
</dbReference>
<evidence type="ECO:0000313" key="2">
    <source>
        <dbReference type="Proteomes" id="UP000189580"/>
    </source>
</evidence>
<evidence type="ECO:0000313" key="1">
    <source>
        <dbReference type="EMBL" id="ANB15135.1"/>
    </source>
</evidence>
<dbReference type="InterPro" id="IPR008775">
    <property type="entry name" value="Phytyl_CoA_dOase-like"/>
</dbReference>
<dbReference type="PANTHER" id="PTHR40470">
    <property type="entry name" value="PHYTANOYL-COA DIOXYGENASE FAMILY PROTEIN (AFU_ORTHOLOGUE AFUA_2G15850)"/>
    <property type="match status" value="1"/>
</dbReference>
<dbReference type="PANTHER" id="PTHR40470:SF1">
    <property type="entry name" value="PHYTANOYL-COA DIOXYGENASE FAMILY PROTEIN (AFU_ORTHOLOGUE AFUA_2G15850)"/>
    <property type="match status" value="1"/>
</dbReference>
<dbReference type="EMBL" id="CP014503">
    <property type="protein sequence ID" value="ANB15135.1"/>
    <property type="molecule type" value="Genomic_DNA"/>
</dbReference>
<dbReference type="Pfam" id="PF05721">
    <property type="entry name" value="PhyH"/>
    <property type="match status" value="1"/>
</dbReference>
<dbReference type="Gene3D" id="2.60.120.620">
    <property type="entry name" value="q2cbj1_9rhob like domain"/>
    <property type="match status" value="1"/>
</dbReference>
<accession>A0A167FCY9</accession>
<organism evidence="1 2">
    <name type="scientific">Sugiyamaella lignohabitans</name>
    <dbReference type="NCBI Taxonomy" id="796027"/>
    <lineage>
        <taxon>Eukaryota</taxon>
        <taxon>Fungi</taxon>
        <taxon>Dikarya</taxon>
        <taxon>Ascomycota</taxon>
        <taxon>Saccharomycotina</taxon>
        <taxon>Dipodascomycetes</taxon>
        <taxon>Dipodascales</taxon>
        <taxon>Trichomonascaceae</taxon>
        <taxon>Sugiyamaella</taxon>
    </lineage>
</organism>
<keyword evidence="2" id="KW-1185">Reference proteome</keyword>
<dbReference type="AlphaFoldDB" id="A0A167FCY9"/>
<name>A0A167FCY9_9ASCO</name>
<dbReference type="SUPFAM" id="SSF51197">
    <property type="entry name" value="Clavaminate synthase-like"/>
    <property type="match status" value="1"/>
</dbReference>
<reference evidence="1 2" key="1">
    <citation type="submission" date="2016-02" db="EMBL/GenBank/DDBJ databases">
        <title>Complete genome sequence and transcriptome regulation of the pentose utilising yeast Sugiyamaella lignohabitans.</title>
        <authorList>
            <person name="Bellasio M."/>
            <person name="Peymann A."/>
            <person name="Valli M."/>
            <person name="Sipitzky M."/>
            <person name="Graf A."/>
            <person name="Sauer M."/>
            <person name="Marx H."/>
            <person name="Mattanovich D."/>
        </authorList>
    </citation>
    <scope>NUCLEOTIDE SEQUENCE [LARGE SCALE GENOMIC DNA]</scope>
    <source>
        <strain evidence="1 2">CBS 10342</strain>
    </source>
</reference>
<dbReference type="KEGG" id="slb:AWJ20_2757"/>
<dbReference type="RefSeq" id="XP_018737612.1">
    <property type="nucleotide sequence ID" value="XM_018879723.1"/>
</dbReference>
<dbReference type="OrthoDB" id="2106152at2759"/>
<evidence type="ECO:0008006" key="3">
    <source>
        <dbReference type="Google" id="ProtNLM"/>
    </source>
</evidence>
<protein>
    <recommendedName>
        <fullName evidence="3">Phytanoyl-CoA dioxygenase family protein</fullName>
    </recommendedName>
</protein>
<dbReference type="GeneID" id="30034703"/>
<gene>
    <name evidence="1" type="ORF">AWJ20_2757</name>
</gene>
<sequence length="174" mass="19792">MLINPLTDFSLEWHRDDVKAEASAEEELEKLKIPDGGTQFNLALCEDSCLIVVPKTHKRARNDEERRITTTDERKGVIEGELLVELGPGDCVFYNNNILHRATYNSKIKRITLHGSYGHAINGKARAQNILQFGQAEWLPRFQPKDPNLQSLRSHLQVLIDENKGKDLKYSLDG</sequence>